<accession>A0A1I8BL83</accession>
<organism evidence="1 2">
    <name type="scientific">Meloidogyne hapla</name>
    <name type="common">Root-knot nematode worm</name>
    <dbReference type="NCBI Taxonomy" id="6305"/>
    <lineage>
        <taxon>Eukaryota</taxon>
        <taxon>Metazoa</taxon>
        <taxon>Ecdysozoa</taxon>
        <taxon>Nematoda</taxon>
        <taxon>Chromadorea</taxon>
        <taxon>Rhabditida</taxon>
        <taxon>Tylenchina</taxon>
        <taxon>Tylenchomorpha</taxon>
        <taxon>Tylenchoidea</taxon>
        <taxon>Meloidogynidae</taxon>
        <taxon>Meloidogyninae</taxon>
        <taxon>Meloidogyne</taxon>
    </lineage>
</organism>
<name>A0A1I8BL83_MELHA</name>
<evidence type="ECO:0000313" key="1">
    <source>
        <dbReference type="Proteomes" id="UP000095281"/>
    </source>
</evidence>
<dbReference type="Proteomes" id="UP000095281">
    <property type="component" value="Unplaced"/>
</dbReference>
<keyword evidence="1" id="KW-1185">Reference proteome</keyword>
<reference evidence="2" key="1">
    <citation type="submission" date="2016-11" db="UniProtKB">
        <authorList>
            <consortium name="WormBaseParasite"/>
        </authorList>
    </citation>
    <scope>IDENTIFICATION</scope>
</reference>
<dbReference type="AlphaFoldDB" id="A0A1I8BL83"/>
<proteinExistence type="predicted"/>
<sequence>VPVEHFDELPEPHALAAQLVVHVLGSRFRGHDEQFEELRVLGDHFEQVDVGVLDVLDDLHVLHVVHVEVLEVELVQDHDAQAVEDFLMHC</sequence>
<protein>
    <submittedName>
        <fullName evidence="2">Nitrogenase iron protein</fullName>
    </submittedName>
</protein>
<dbReference type="WBParaSite" id="MhA1_Contig3033.frz3.gene2">
    <property type="protein sequence ID" value="MhA1_Contig3033.frz3.gene2"/>
    <property type="gene ID" value="MhA1_Contig3033.frz3.gene2"/>
</dbReference>
<evidence type="ECO:0000313" key="2">
    <source>
        <dbReference type="WBParaSite" id="MhA1_Contig3033.frz3.gene2"/>
    </source>
</evidence>